<protein>
    <submittedName>
        <fullName evidence="2">Alpha/beta hydrolase</fullName>
    </submittedName>
</protein>
<dbReference type="Gene3D" id="3.40.50.1820">
    <property type="entry name" value="alpha/beta hydrolase"/>
    <property type="match status" value="1"/>
</dbReference>
<accession>A0A2N3PTB3</accession>
<sequence>MTLSALVIAVIAVPVAVALLLAAMVAFGTAAPPKAMESIGAPFKQMDYRDLPATECCPLRDGTDLVYRSYLAAGDRVAVLIHGSAGSGSSMHALAKGLQASGISAYAPDMRGHGATGQRGDIAYVGQLEDDLADFIAFIRSRHSQAQVALIGFSSGGGYVLRVAGGTLGGSFDHYVLISPYLGHKAPTQRPNSGGWVAPFIPRIIALVTLERMGIHRFEGLPVVAFAIQPGMEKILTTSYSYRLSRNFHPDADYLGDFRRTPKPMTVVIGADDETFYADRFAALIHTVRPDIAVSVVPGLGHVDMTVLPQGVASVVEALSPRSNASLEVGQALNLIEAGLT</sequence>
<dbReference type="InterPro" id="IPR050228">
    <property type="entry name" value="Carboxylesterase_BioH"/>
</dbReference>
<keyword evidence="3" id="KW-1185">Reference proteome</keyword>
<dbReference type="Proteomes" id="UP000233293">
    <property type="component" value="Unassembled WGS sequence"/>
</dbReference>
<dbReference type="OrthoDB" id="9808398at2"/>
<gene>
    <name evidence="2" type="ORF">CWS72_15295</name>
</gene>
<dbReference type="EMBL" id="PIUM01000018">
    <property type="protein sequence ID" value="PKU23641.1"/>
    <property type="molecule type" value="Genomic_DNA"/>
</dbReference>
<name>A0A2N3PTB3_9PROT</name>
<keyword evidence="2" id="KW-0378">Hydrolase</keyword>
<dbReference type="InterPro" id="IPR022742">
    <property type="entry name" value="Hydrolase_4"/>
</dbReference>
<organism evidence="2 3">
    <name type="scientific">Telmatospirillum siberiense</name>
    <dbReference type="NCBI Taxonomy" id="382514"/>
    <lineage>
        <taxon>Bacteria</taxon>
        <taxon>Pseudomonadati</taxon>
        <taxon>Pseudomonadota</taxon>
        <taxon>Alphaproteobacteria</taxon>
        <taxon>Rhodospirillales</taxon>
        <taxon>Rhodospirillaceae</taxon>
        <taxon>Telmatospirillum</taxon>
    </lineage>
</organism>
<reference evidence="3" key="1">
    <citation type="submission" date="2017-12" db="EMBL/GenBank/DDBJ databases">
        <title>Draft genome sequence of Telmatospirillum siberiense 26-4b1T, an acidotolerant peatland alphaproteobacterium potentially involved in sulfur cycling.</title>
        <authorList>
            <person name="Hausmann B."/>
            <person name="Pjevac P."/>
            <person name="Schreck K."/>
            <person name="Herbold C.W."/>
            <person name="Daims H."/>
            <person name="Wagner M."/>
            <person name="Pester M."/>
            <person name="Loy A."/>
        </authorList>
    </citation>
    <scope>NUCLEOTIDE SEQUENCE [LARGE SCALE GENOMIC DNA]</scope>
    <source>
        <strain evidence="3">26-4b1</strain>
    </source>
</reference>
<comment type="caution">
    <text evidence="2">The sequence shown here is derived from an EMBL/GenBank/DDBJ whole genome shotgun (WGS) entry which is preliminary data.</text>
</comment>
<dbReference type="AlphaFoldDB" id="A0A2N3PTB3"/>
<dbReference type="SUPFAM" id="SSF53474">
    <property type="entry name" value="alpha/beta-Hydrolases"/>
    <property type="match status" value="1"/>
</dbReference>
<feature type="domain" description="Serine aminopeptidase S33" evidence="1">
    <location>
        <begin position="77"/>
        <end position="204"/>
    </location>
</feature>
<dbReference type="PANTHER" id="PTHR43194:SF2">
    <property type="entry name" value="PEROXISOMAL MEMBRANE PROTEIN LPX1"/>
    <property type="match status" value="1"/>
</dbReference>
<proteinExistence type="predicted"/>
<dbReference type="GO" id="GO:0016787">
    <property type="term" value="F:hydrolase activity"/>
    <property type="evidence" value="ECO:0007669"/>
    <property type="project" value="UniProtKB-KW"/>
</dbReference>
<dbReference type="PANTHER" id="PTHR43194">
    <property type="entry name" value="HYDROLASE ALPHA/BETA FOLD FAMILY"/>
    <property type="match status" value="1"/>
</dbReference>
<evidence type="ECO:0000313" key="3">
    <source>
        <dbReference type="Proteomes" id="UP000233293"/>
    </source>
</evidence>
<dbReference type="RefSeq" id="WP_101251493.1">
    <property type="nucleotide sequence ID" value="NZ_PIUM01000018.1"/>
</dbReference>
<dbReference type="InterPro" id="IPR029058">
    <property type="entry name" value="AB_hydrolase_fold"/>
</dbReference>
<evidence type="ECO:0000313" key="2">
    <source>
        <dbReference type="EMBL" id="PKU23641.1"/>
    </source>
</evidence>
<dbReference type="Pfam" id="PF12146">
    <property type="entry name" value="Hydrolase_4"/>
    <property type="match status" value="1"/>
</dbReference>
<evidence type="ECO:0000259" key="1">
    <source>
        <dbReference type="Pfam" id="PF12146"/>
    </source>
</evidence>